<dbReference type="EMBL" id="JARKHS020027889">
    <property type="protein sequence ID" value="KAK8764961.1"/>
    <property type="molecule type" value="Genomic_DNA"/>
</dbReference>
<feature type="region of interest" description="Disordered" evidence="1">
    <location>
        <begin position="109"/>
        <end position="189"/>
    </location>
</feature>
<keyword evidence="3" id="KW-1185">Reference proteome</keyword>
<feature type="compositionally biased region" description="Basic residues" evidence="1">
    <location>
        <begin position="129"/>
        <end position="141"/>
    </location>
</feature>
<proteinExistence type="predicted"/>
<reference evidence="2 3" key="1">
    <citation type="journal article" date="2023" name="Arcadia Sci">
        <title>De novo assembly of a long-read Amblyomma americanum tick genome.</title>
        <authorList>
            <person name="Chou S."/>
            <person name="Poskanzer K.E."/>
            <person name="Rollins M."/>
            <person name="Thuy-Boun P.S."/>
        </authorList>
    </citation>
    <scope>NUCLEOTIDE SEQUENCE [LARGE SCALE GENOMIC DNA]</scope>
    <source>
        <strain evidence="2">F_SG_1</strain>
        <tissue evidence="2">Salivary glands</tissue>
    </source>
</reference>
<evidence type="ECO:0000313" key="3">
    <source>
        <dbReference type="Proteomes" id="UP001321473"/>
    </source>
</evidence>
<dbReference type="AlphaFoldDB" id="A0AAQ4DR71"/>
<feature type="compositionally biased region" description="Basic and acidic residues" evidence="1">
    <location>
        <begin position="142"/>
        <end position="153"/>
    </location>
</feature>
<sequence>MQMQHRQGVLKQEQTTSSSPVTDAPSDDGPEQIGPGPESALLPSREVATTADVMKHEKGGGQGVPGVFNDAPIHVTLTDDAEDRKHVLFFGLECGAATIDKDDSAVDQSTAVNAPALPTGSAQSSPRRSSQRTKTTNRMKRVQPESDIAKGKSESQIPGIEHPDVIAPRGVLPPLALRGPVLVKDKRKS</sequence>
<name>A0AAQ4DR71_AMBAM</name>
<feature type="compositionally biased region" description="Polar residues" evidence="1">
    <location>
        <begin position="12"/>
        <end position="21"/>
    </location>
</feature>
<protein>
    <submittedName>
        <fullName evidence="2">Uncharacterized protein</fullName>
    </submittedName>
</protein>
<comment type="caution">
    <text evidence="2">The sequence shown here is derived from an EMBL/GenBank/DDBJ whole genome shotgun (WGS) entry which is preliminary data.</text>
</comment>
<evidence type="ECO:0000256" key="1">
    <source>
        <dbReference type="SAM" id="MobiDB-lite"/>
    </source>
</evidence>
<feature type="region of interest" description="Disordered" evidence="1">
    <location>
        <begin position="1"/>
        <end position="66"/>
    </location>
</feature>
<accession>A0AAQ4DR71</accession>
<dbReference type="Proteomes" id="UP001321473">
    <property type="component" value="Unassembled WGS sequence"/>
</dbReference>
<gene>
    <name evidence="2" type="ORF">V5799_032431</name>
</gene>
<evidence type="ECO:0000313" key="2">
    <source>
        <dbReference type="EMBL" id="KAK8764961.1"/>
    </source>
</evidence>
<organism evidence="2 3">
    <name type="scientific">Amblyomma americanum</name>
    <name type="common">Lone star tick</name>
    <dbReference type="NCBI Taxonomy" id="6943"/>
    <lineage>
        <taxon>Eukaryota</taxon>
        <taxon>Metazoa</taxon>
        <taxon>Ecdysozoa</taxon>
        <taxon>Arthropoda</taxon>
        <taxon>Chelicerata</taxon>
        <taxon>Arachnida</taxon>
        <taxon>Acari</taxon>
        <taxon>Parasitiformes</taxon>
        <taxon>Ixodida</taxon>
        <taxon>Ixodoidea</taxon>
        <taxon>Ixodidae</taxon>
        <taxon>Amblyomminae</taxon>
        <taxon>Amblyomma</taxon>
    </lineage>
</organism>